<evidence type="ECO:0000313" key="2">
    <source>
        <dbReference type="EMBL" id="VDM95766.1"/>
    </source>
</evidence>
<gene>
    <name evidence="2" type="ORF">NOO_LOCUS11342</name>
</gene>
<keyword evidence="3" id="KW-1185">Reference proteome</keyword>
<dbReference type="Proteomes" id="UP000271087">
    <property type="component" value="Unassembled WGS sequence"/>
</dbReference>
<dbReference type="AlphaFoldDB" id="A0A3P7KA11"/>
<feature type="compositionally biased region" description="Acidic residues" evidence="1">
    <location>
        <begin position="1"/>
        <end position="12"/>
    </location>
</feature>
<evidence type="ECO:0000313" key="3">
    <source>
        <dbReference type="Proteomes" id="UP000271087"/>
    </source>
</evidence>
<feature type="non-terminal residue" evidence="2">
    <location>
        <position position="1"/>
    </location>
</feature>
<name>A0A3P7KA11_ONCOC</name>
<reference evidence="2 3" key="1">
    <citation type="submission" date="2018-08" db="EMBL/GenBank/DDBJ databases">
        <authorList>
            <person name="Laetsch R D."/>
            <person name="Stevens L."/>
            <person name="Kumar S."/>
            <person name="Blaxter L. M."/>
        </authorList>
    </citation>
    <scope>NUCLEOTIDE SEQUENCE [LARGE SCALE GENOMIC DNA]</scope>
</reference>
<feature type="region of interest" description="Disordered" evidence="1">
    <location>
        <begin position="1"/>
        <end position="25"/>
    </location>
</feature>
<organism evidence="2 3">
    <name type="scientific">Onchocerca ochengi</name>
    <name type="common">Filarial nematode worm</name>
    <dbReference type="NCBI Taxonomy" id="42157"/>
    <lineage>
        <taxon>Eukaryota</taxon>
        <taxon>Metazoa</taxon>
        <taxon>Ecdysozoa</taxon>
        <taxon>Nematoda</taxon>
        <taxon>Chromadorea</taxon>
        <taxon>Rhabditida</taxon>
        <taxon>Spirurina</taxon>
        <taxon>Spiruromorpha</taxon>
        <taxon>Filarioidea</taxon>
        <taxon>Onchocercidae</taxon>
        <taxon>Onchocerca</taxon>
    </lineage>
</organism>
<protein>
    <submittedName>
        <fullName evidence="2">Uncharacterized protein</fullName>
    </submittedName>
</protein>
<sequence length="92" mass="9920">DDDDDDDDDNGDDNGTAISDDCVSISDNIDNDEIGTIDSTVSSNNITIAAARIPTSESMFNSIALNHVIMLNDDVISDEDDDNSDKIRVLKL</sequence>
<accession>A0A3P7KA11</accession>
<evidence type="ECO:0000256" key="1">
    <source>
        <dbReference type="SAM" id="MobiDB-lite"/>
    </source>
</evidence>
<dbReference type="EMBL" id="UYRW01007746">
    <property type="protein sequence ID" value="VDM95766.1"/>
    <property type="molecule type" value="Genomic_DNA"/>
</dbReference>
<proteinExistence type="predicted"/>